<accession>A0AC34FF43</accession>
<name>A0AC34FF43_9BILA</name>
<proteinExistence type="predicted"/>
<reference evidence="2" key="1">
    <citation type="submission" date="2022-11" db="UniProtKB">
        <authorList>
            <consortium name="WormBaseParasite"/>
        </authorList>
    </citation>
    <scope>IDENTIFICATION</scope>
</reference>
<dbReference type="Proteomes" id="UP000887579">
    <property type="component" value="Unplaced"/>
</dbReference>
<dbReference type="WBParaSite" id="ES5_v2.g15902.t1">
    <property type="protein sequence ID" value="ES5_v2.g15902.t1"/>
    <property type="gene ID" value="ES5_v2.g15902"/>
</dbReference>
<evidence type="ECO:0000313" key="1">
    <source>
        <dbReference type="Proteomes" id="UP000887579"/>
    </source>
</evidence>
<protein>
    <submittedName>
        <fullName evidence="2">Uncharacterized protein</fullName>
    </submittedName>
</protein>
<evidence type="ECO:0000313" key="2">
    <source>
        <dbReference type="WBParaSite" id="ES5_v2.g15902.t1"/>
    </source>
</evidence>
<sequence>MMNTMMGFCLFLALLVQPSLQSPYHQDAMSMIPKIRQSDVASDNRESSPGHLQKRLKRNDLKDFYDKLEKSFKQHLPEIITGAIQSSKH</sequence>
<organism evidence="1 2">
    <name type="scientific">Panagrolaimus sp. ES5</name>
    <dbReference type="NCBI Taxonomy" id="591445"/>
    <lineage>
        <taxon>Eukaryota</taxon>
        <taxon>Metazoa</taxon>
        <taxon>Ecdysozoa</taxon>
        <taxon>Nematoda</taxon>
        <taxon>Chromadorea</taxon>
        <taxon>Rhabditida</taxon>
        <taxon>Tylenchina</taxon>
        <taxon>Panagrolaimomorpha</taxon>
        <taxon>Panagrolaimoidea</taxon>
        <taxon>Panagrolaimidae</taxon>
        <taxon>Panagrolaimus</taxon>
    </lineage>
</organism>